<dbReference type="EC" id="6.3.3.3" evidence="8"/>
<dbReference type="GO" id="GO:0005829">
    <property type="term" value="C:cytosol"/>
    <property type="evidence" value="ECO:0007669"/>
    <property type="project" value="TreeGrafter"/>
</dbReference>
<dbReference type="GO" id="GO:0000287">
    <property type="term" value="F:magnesium ion binding"/>
    <property type="evidence" value="ECO:0007669"/>
    <property type="project" value="UniProtKB-UniRule"/>
</dbReference>
<evidence type="ECO:0000313" key="10">
    <source>
        <dbReference type="Proteomes" id="UP000199531"/>
    </source>
</evidence>
<feature type="binding site" evidence="8">
    <location>
        <position position="24"/>
    </location>
    <ligand>
        <name>Mg(2+)</name>
        <dbReference type="ChEBI" id="CHEBI:18420"/>
    </ligand>
</feature>
<reference evidence="9 10" key="1">
    <citation type="submission" date="2016-10" db="EMBL/GenBank/DDBJ databases">
        <authorList>
            <person name="de Groot N.N."/>
        </authorList>
    </citation>
    <scope>NUCLEOTIDE SEQUENCE [LARGE SCALE GENOMIC DNA]</scope>
    <source>
        <strain evidence="9 10">DSM 15123</strain>
    </source>
</reference>
<keyword evidence="1 8" id="KW-0963">Cytoplasm</keyword>
<dbReference type="PANTHER" id="PTHR43210">
    <property type="entry name" value="DETHIOBIOTIN SYNTHETASE"/>
    <property type="match status" value="1"/>
</dbReference>
<evidence type="ECO:0000256" key="1">
    <source>
        <dbReference type="ARBA" id="ARBA00022490"/>
    </source>
</evidence>
<feature type="binding site" evidence="8">
    <location>
        <position position="63"/>
    </location>
    <ligand>
        <name>Mg(2+)</name>
        <dbReference type="ChEBI" id="CHEBI:18420"/>
    </ligand>
</feature>
<evidence type="ECO:0000256" key="6">
    <source>
        <dbReference type="ARBA" id="ARBA00022840"/>
    </source>
</evidence>
<comment type="subcellular location">
    <subcellularLocation>
        <location evidence="8">Cytoplasm</location>
    </subcellularLocation>
</comment>
<feature type="binding site" evidence="8">
    <location>
        <position position="124"/>
    </location>
    <ligand>
        <name>Mg(2+)</name>
        <dbReference type="ChEBI" id="CHEBI:18420"/>
    </ligand>
</feature>
<organism evidence="9 10">
    <name type="scientific">Brachymonas denitrificans DSM 15123</name>
    <dbReference type="NCBI Taxonomy" id="1121117"/>
    <lineage>
        <taxon>Bacteria</taxon>
        <taxon>Pseudomonadati</taxon>
        <taxon>Pseudomonadota</taxon>
        <taxon>Betaproteobacteria</taxon>
        <taxon>Burkholderiales</taxon>
        <taxon>Comamonadaceae</taxon>
        <taxon>Brachymonas</taxon>
    </lineage>
</organism>
<dbReference type="PANTHER" id="PTHR43210:SF5">
    <property type="entry name" value="DETHIOBIOTIN SYNTHETASE"/>
    <property type="match status" value="1"/>
</dbReference>
<dbReference type="InterPro" id="IPR004472">
    <property type="entry name" value="DTB_synth_BioD"/>
</dbReference>
<dbReference type="Proteomes" id="UP000199531">
    <property type="component" value="Unassembled WGS sequence"/>
</dbReference>
<dbReference type="FunFam" id="3.40.50.300:FF:000292">
    <property type="entry name" value="ATP-dependent dethiobiotin synthetase BioD"/>
    <property type="match status" value="1"/>
</dbReference>
<dbReference type="Gene3D" id="3.40.50.300">
    <property type="entry name" value="P-loop containing nucleotide triphosphate hydrolases"/>
    <property type="match status" value="1"/>
</dbReference>
<comment type="cofactor">
    <cofactor evidence="8">
        <name>Mg(2+)</name>
        <dbReference type="ChEBI" id="CHEBI:18420"/>
    </cofactor>
</comment>
<dbReference type="OrthoDB" id="9802097at2"/>
<comment type="caution">
    <text evidence="8">Lacks conserved residue(s) required for the propagation of feature annotation.</text>
</comment>
<comment type="subunit">
    <text evidence="8">Homodimer.</text>
</comment>
<keyword evidence="3 8" id="KW-0479">Metal-binding</keyword>
<accession>A0A1H8I0C5</accession>
<dbReference type="PIRSF" id="PIRSF006755">
    <property type="entry name" value="DTB_synth"/>
    <property type="match status" value="1"/>
</dbReference>
<protein>
    <recommendedName>
        <fullName evidence="8">ATP-dependent dethiobiotin synthetase BioD</fullName>
        <ecNumber evidence="8">6.3.3.3</ecNumber>
    </recommendedName>
    <alternativeName>
        <fullName evidence="8">DTB synthetase</fullName>
        <shortName evidence="8">DTBS</shortName>
    </alternativeName>
    <alternativeName>
        <fullName evidence="8">Dethiobiotin synthase</fullName>
    </alternativeName>
</protein>
<sequence>MQDVAGTGLRGCFVTGTDTEVGKTRVSSGLLRWLARQGVRAGGYKPVAAGMEQDAQGRWFNVDVRVLQQASSVPLEESQICTAQLRLACAPHIAAEREGRSIDRAGLIVGAHRVAAMTERVVVEGAGGLCVPLGEGWNSADLMADLQLPVVLVVGMRLGCINHALLTAEAIRARGLELAGWVANTVQPAMPFFGENLNTLRQEMQRRFQTPCLGVVPHLASPTADAIADSLDSALLHHVFALNQESGSAMAAGLAPERNR</sequence>
<keyword evidence="5 8" id="KW-0093">Biotin biosynthesis</keyword>
<name>A0A1H8I0C5_9BURK</name>
<dbReference type="InterPro" id="IPR027417">
    <property type="entry name" value="P-loop_NTPase"/>
</dbReference>
<feature type="binding site" evidence="8">
    <location>
        <begin position="217"/>
        <end position="219"/>
    </location>
    <ligand>
        <name>ATP</name>
        <dbReference type="ChEBI" id="CHEBI:30616"/>
    </ligand>
</feature>
<evidence type="ECO:0000256" key="5">
    <source>
        <dbReference type="ARBA" id="ARBA00022756"/>
    </source>
</evidence>
<comment type="pathway">
    <text evidence="8">Cofactor biosynthesis; biotin biosynthesis; biotin from 7,8-diaminononanoate: step 1/2.</text>
</comment>
<evidence type="ECO:0000256" key="4">
    <source>
        <dbReference type="ARBA" id="ARBA00022741"/>
    </source>
</evidence>
<evidence type="ECO:0000256" key="3">
    <source>
        <dbReference type="ARBA" id="ARBA00022723"/>
    </source>
</evidence>
<dbReference type="EMBL" id="FOCW01000003">
    <property type="protein sequence ID" value="SEN61606.1"/>
    <property type="molecule type" value="Genomic_DNA"/>
</dbReference>
<dbReference type="HAMAP" id="MF_00336">
    <property type="entry name" value="BioD"/>
    <property type="match status" value="1"/>
</dbReference>
<dbReference type="NCBIfam" id="TIGR00347">
    <property type="entry name" value="bioD"/>
    <property type="match status" value="1"/>
</dbReference>
<dbReference type="Pfam" id="PF13500">
    <property type="entry name" value="AAA_26"/>
    <property type="match status" value="1"/>
</dbReference>
<evidence type="ECO:0000256" key="7">
    <source>
        <dbReference type="ARBA" id="ARBA00022842"/>
    </source>
</evidence>
<dbReference type="SUPFAM" id="SSF52540">
    <property type="entry name" value="P-loop containing nucleoside triphosphate hydrolases"/>
    <property type="match status" value="1"/>
</dbReference>
<keyword evidence="6 8" id="KW-0067">ATP-binding</keyword>
<dbReference type="STRING" id="1121117.SAMN02745977_01655"/>
<dbReference type="AlphaFoldDB" id="A0A1H8I0C5"/>
<keyword evidence="4 8" id="KW-0547">Nucleotide-binding</keyword>
<feature type="active site" evidence="8">
    <location>
        <position position="45"/>
    </location>
</feature>
<feature type="binding site" evidence="8">
    <location>
        <begin position="184"/>
        <end position="185"/>
    </location>
    <ligand>
        <name>ATP</name>
        <dbReference type="ChEBI" id="CHEBI:30616"/>
    </ligand>
</feature>
<evidence type="ECO:0000256" key="2">
    <source>
        <dbReference type="ARBA" id="ARBA00022598"/>
    </source>
</evidence>
<dbReference type="UniPathway" id="UPA00078">
    <property type="reaction ID" value="UER00161"/>
</dbReference>
<keyword evidence="2 8" id="KW-0436">Ligase</keyword>
<evidence type="ECO:0000256" key="8">
    <source>
        <dbReference type="HAMAP-Rule" id="MF_00336"/>
    </source>
</evidence>
<keyword evidence="10" id="KW-1185">Reference proteome</keyword>
<comment type="similarity">
    <text evidence="8">Belongs to the dethiobiotin synthetase family.</text>
</comment>
<evidence type="ECO:0000313" key="9">
    <source>
        <dbReference type="EMBL" id="SEN61606.1"/>
    </source>
</evidence>
<dbReference type="GO" id="GO:0042803">
    <property type="term" value="F:protein homodimerization activity"/>
    <property type="evidence" value="ECO:0007669"/>
    <property type="project" value="UniProtKB-ARBA"/>
</dbReference>
<comment type="function">
    <text evidence="8">Catalyzes a mechanistically unusual reaction, the ATP-dependent insertion of CO2 between the N7 and N8 nitrogen atoms of 7,8-diaminopelargonic acid (DAPA, also called 7,8-diammoniononanoate) to form a ureido ring.</text>
</comment>
<dbReference type="CDD" id="cd03109">
    <property type="entry name" value="DTBS"/>
    <property type="match status" value="1"/>
</dbReference>
<dbReference type="GO" id="GO:0005524">
    <property type="term" value="F:ATP binding"/>
    <property type="evidence" value="ECO:0007669"/>
    <property type="project" value="UniProtKB-UniRule"/>
</dbReference>
<comment type="catalytic activity">
    <reaction evidence="8">
        <text>(7R,8S)-7,8-diammoniononanoate + CO2 + ATP = (4R,5S)-dethiobiotin + ADP + phosphate + 3 H(+)</text>
        <dbReference type="Rhea" id="RHEA:15805"/>
        <dbReference type="ChEBI" id="CHEBI:15378"/>
        <dbReference type="ChEBI" id="CHEBI:16526"/>
        <dbReference type="ChEBI" id="CHEBI:30616"/>
        <dbReference type="ChEBI" id="CHEBI:43474"/>
        <dbReference type="ChEBI" id="CHEBI:149469"/>
        <dbReference type="ChEBI" id="CHEBI:149473"/>
        <dbReference type="ChEBI" id="CHEBI:456216"/>
        <dbReference type="EC" id="6.3.3.3"/>
    </reaction>
</comment>
<dbReference type="GO" id="GO:0009102">
    <property type="term" value="P:biotin biosynthetic process"/>
    <property type="evidence" value="ECO:0007669"/>
    <property type="project" value="UniProtKB-UniRule"/>
</dbReference>
<feature type="binding site" evidence="8">
    <location>
        <position position="63"/>
    </location>
    <ligand>
        <name>ATP</name>
        <dbReference type="ChEBI" id="CHEBI:30616"/>
    </ligand>
</feature>
<feature type="binding site" evidence="8">
    <location>
        <begin position="124"/>
        <end position="127"/>
    </location>
    <ligand>
        <name>ATP</name>
        <dbReference type="ChEBI" id="CHEBI:30616"/>
    </ligand>
</feature>
<keyword evidence="7 8" id="KW-0460">Magnesium</keyword>
<dbReference type="RefSeq" id="WP_091816487.1">
    <property type="nucleotide sequence ID" value="NZ_FOCW01000003.1"/>
</dbReference>
<dbReference type="GO" id="GO:0004141">
    <property type="term" value="F:dethiobiotin synthase activity"/>
    <property type="evidence" value="ECO:0007669"/>
    <property type="project" value="UniProtKB-UniRule"/>
</dbReference>
<gene>
    <name evidence="8" type="primary">bioD</name>
    <name evidence="9" type="ORF">SAMN02745977_01655</name>
</gene>
<proteinExistence type="inferred from homology"/>